<dbReference type="PANTHER" id="PTHR34737">
    <property type="entry name" value="EF-HAND DOMAIN-CONTAINING PROTEIN"/>
    <property type="match status" value="1"/>
</dbReference>
<dbReference type="VEuPathDB" id="FungiDB:H257_13350"/>
<dbReference type="VEuPathDB" id="FungiDB:H257_13349"/>
<dbReference type="AlphaFoldDB" id="A0A3R8D9L3"/>
<keyword evidence="3" id="KW-1185">Reference proteome</keyword>
<proteinExistence type="predicted"/>
<dbReference type="InterPro" id="IPR055313">
    <property type="entry name" value="Temptin-like"/>
</dbReference>
<gene>
    <name evidence="2" type="ORF">B5M09_007301</name>
</gene>
<evidence type="ECO:0000259" key="1">
    <source>
        <dbReference type="Pfam" id="PF24784"/>
    </source>
</evidence>
<sequence length="258" mass="27971">MSTAGFPKYVAKVPNGDKVAGVEALGHVNPAGGGARNAFGAAFKLAGATWTTGLCQADSDNDGATNGDELGDPCCTWKVGEKLATAKATHPGEPDIFTPDQLNALKCGVTALEDGTTTNPTALEALRQTKSIETRAFLSPTHVLTGAPKSVTAETPAYFSDEYERTLKRVRVKEKVLSMQASSIDAVEARGKHVCALVADQQHREIDREKRIHQTHNSKYMDAVARVAIERYEAADQLMRILDVQFFFSVYHARVFME</sequence>
<reference evidence="2" key="1">
    <citation type="submission" date="2018-07" db="EMBL/GenBank/DDBJ databases">
        <title>Annotation of Aphanomyces astaci genome assembly.</title>
        <authorList>
            <person name="Studholme D.J."/>
        </authorList>
    </citation>
    <scope>NUCLEOTIDE SEQUENCE [LARGE SCALE GENOMIC DNA]</scope>
    <source>
        <strain evidence="2">Pc</strain>
    </source>
</reference>
<accession>A0A3R8D9L3</accession>
<dbReference type="InterPro" id="IPR057626">
    <property type="entry name" value="S-S_Temptin"/>
</dbReference>
<dbReference type="Pfam" id="PF24784">
    <property type="entry name" value="Temptin_C"/>
    <property type="match status" value="1"/>
</dbReference>
<name>A0A3R8D9L3_APHAT</name>
<protein>
    <recommendedName>
        <fullName evidence="1">Temptin Cys/Cys disulfide domain-containing protein</fullName>
    </recommendedName>
</protein>
<feature type="domain" description="Temptin Cys/Cys disulfide" evidence="1">
    <location>
        <begin position="4"/>
        <end position="92"/>
    </location>
</feature>
<dbReference type="EMBL" id="MZMZ02003039">
    <property type="protein sequence ID" value="RQM23078.1"/>
    <property type="molecule type" value="Genomic_DNA"/>
</dbReference>
<dbReference type="PANTHER" id="PTHR34737:SF2">
    <property type="entry name" value="EF-HAND DOMAIN-CONTAINING PROTEIN"/>
    <property type="match status" value="1"/>
</dbReference>
<evidence type="ECO:0000313" key="3">
    <source>
        <dbReference type="Proteomes" id="UP000284702"/>
    </source>
</evidence>
<dbReference type="Proteomes" id="UP000284702">
    <property type="component" value="Unassembled WGS sequence"/>
</dbReference>
<evidence type="ECO:0000313" key="2">
    <source>
        <dbReference type="EMBL" id="RQM23078.1"/>
    </source>
</evidence>
<comment type="caution">
    <text evidence="2">The sequence shown here is derived from an EMBL/GenBank/DDBJ whole genome shotgun (WGS) entry which is preliminary data.</text>
</comment>
<organism evidence="2 3">
    <name type="scientific">Aphanomyces astaci</name>
    <name type="common">Crayfish plague agent</name>
    <dbReference type="NCBI Taxonomy" id="112090"/>
    <lineage>
        <taxon>Eukaryota</taxon>
        <taxon>Sar</taxon>
        <taxon>Stramenopiles</taxon>
        <taxon>Oomycota</taxon>
        <taxon>Saprolegniomycetes</taxon>
        <taxon>Saprolegniales</taxon>
        <taxon>Verrucalvaceae</taxon>
        <taxon>Aphanomyces</taxon>
    </lineage>
</organism>